<name>A0A2G7HH85_9CLOT</name>
<comment type="caution">
    <text evidence="1">The sequence shown here is derived from an EMBL/GenBank/DDBJ whole genome shotgun (WGS) entry which is preliminary data.</text>
</comment>
<protein>
    <submittedName>
        <fullName evidence="1">PqqD family protein</fullName>
    </submittedName>
</protein>
<dbReference type="EMBL" id="PEIK01000007">
    <property type="protein sequence ID" value="PIH04076.1"/>
    <property type="molecule type" value="Genomic_DNA"/>
</dbReference>
<dbReference type="RefSeq" id="WP_003358248.1">
    <property type="nucleotide sequence ID" value="NZ_PEIK01000007.1"/>
</dbReference>
<sequence length="113" mass="13471">MDSKDDKYNFLKQIPYRTNYNWIEEEGQVILTFKVNDPVKKFLGWLVKRAPKCDVKFDKMSSEVWLSIDGEKSILDIAKIMSDKYGDKLEDSIYRLVTYIRYVSKRGWIAFKK</sequence>
<keyword evidence="2" id="KW-1185">Reference proteome</keyword>
<dbReference type="AlphaFoldDB" id="A0A2G7HH85"/>
<evidence type="ECO:0000313" key="2">
    <source>
        <dbReference type="Proteomes" id="UP000231322"/>
    </source>
</evidence>
<reference evidence="1 2" key="1">
    <citation type="submission" date="2017-10" db="EMBL/GenBank/DDBJ databases">
        <title>Reclassification of Eubacterium combesii and discrepancies in the nomenclature of botulinum neurotoxin producing clostridia. Request for an Opinion.</title>
        <authorList>
            <person name="Dobritsa A.P."/>
            <person name="Kutumbaka K.K."/>
            <person name="Samadpour M."/>
        </authorList>
    </citation>
    <scope>NUCLEOTIDE SEQUENCE [LARGE SCALE GENOMIC DNA]</scope>
    <source>
        <strain evidence="1 2">DSM 20696</strain>
    </source>
</reference>
<gene>
    <name evidence="1" type="ORF">CS538_10135</name>
</gene>
<accession>A0A2G7HH85</accession>
<organism evidence="1 2">
    <name type="scientific">Clostridium combesii</name>
    <dbReference type="NCBI Taxonomy" id="39481"/>
    <lineage>
        <taxon>Bacteria</taxon>
        <taxon>Bacillati</taxon>
        <taxon>Bacillota</taxon>
        <taxon>Clostridia</taxon>
        <taxon>Eubacteriales</taxon>
        <taxon>Clostridiaceae</taxon>
        <taxon>Clostridium</taxon>
    </lineage>
</organism>
<dbReference type="GeneID" id="5186485"/>
<proteinExistence type="predicted"/>
<evidence type="ECO:0000313" key="1">
    <source>
        <dbReference type="EMBL" id="PIH04076.1"/>
    </source>
</evidence>
<dbReference type="Proteomes" id="UP000231322">
    <property type="component" value="Unassembled WGS sequence"/>
</dbReference>